<dbReference type="EMBL" id="PDJN01000003">
    <property type="protein sequence ID" value="PFG58875.1"/>
    <property type="molecule type" value="Genomic_DNA"/>
</dbReference>
<reference evidence="2 3" key="1">
    <citation type="submission" date="2017-09" db="EMBL/GenBank/DDBJ databases">
        <authorList>
            <person name="DeBolt S."/>
            <person name="Huntemann M."/>
            <person name="Clum A."/>
            <person name="Pillay M."/>
            <person name="Palaniappan K."/>
            <person name="Varghese N."/>
            <person name="Mikhailova N."/>
            <person name="Stamatis D."/>
            <person name="Reddy T."/>
            <person name="Daum C."/>
            <person name="Shapiro N."/>
            <person name="Ivanova N."/>
            <person name="Kyrpides N."/>
            <person name="Woyke T."/>
        </authorList>
    </citation>
    <scope>NUCLEOTIDE SEQUENCE [LARGE SCALE GENOMIC DNA]</scope>
    <source>
        <strain evidence="2 3">A2-S9</strain>
    </source>
</reference>
<evidence type="ECO:0000313" key="2">
    <source>
        <dbReference type="EMBL" id="PFG58875.1"/>
    </source>
</evidence>
<gene>
    <name evidence="2" type="ORF">DM05_3540</name>
</gene>
<dbReference type="AlphaFoldDB" id="A0A7Z1K0Y8"/>
<keyword evidence="2" id="KW-0540">Nuclease</keyword>
<evidence type="ECO:0000313" key="3">
    <source>
        <dbReference type="Proteomes" id="UP000221580"/>
    </source>
</evidence>
<dbReference type="GO" id="GO:0004519">
    <property type="term" value="F:endonuclease activity"/>
    <property type="evidence" value="ECO:0007669"/>
    <property type="project" value="UniProtKB-KW"/>
</dbReference>
<dbReference type="RefSeq" id="WP_098480137.1">
    <property type="nucleotide sequence ID" value="NZ_PDJN01000003.1"/>
</dbReference>
<accession>A0A7Z1K0Y8</accession>
<organism evidence="2 3">
    <name type="scientific">Pseudomonas poae</name>
    <dbReference type="NCBI Taxonomy" id="200451"/>
    <lineage>
        <taxon>Bacteria</taxon>
        <taxon>Pseudomonadati</taxon>
        <taxon>Pseudomonadota</taxon>
        <taxon>Gammaproteobacteria</taxon>
        <taxon>Pseudomonadales</taxon>
        <taxon>Pseudomonadaceae</taxon>
        <taxon>Pseudomonas</taxon>
    </lineage>
</organism>
<dbReference type="Gene3D" id="1.10.30.50">
    <property type="match status" value="1"/>
</dbReference>
<evidence type="ECO:0000259" key="1">
    <source>
        <dbReference type="Pfam" id="PF14279"/>
    </source>
</evidence>
<dbReference type="Proteomes" id="UP000221580">
    <property type="component" value="Unassembled WGS sequence"/>
</dbReference>
<feature type="domain" description="HNH endonuclease 5" evidence="1">
    <location>
        <begin position="4"/>
        <end position="57"/>
    </location>
</feature>
<proteinExistence type="predicted"/>
<sequence length="377" mass="41999">MKTCWLCPNRLEGDNLTGEHVIPSAIGGRKEVFSFICRYCNGTRGAAWEAELAKQFLWFSSAAGVKRGRGGKHPDFKVQTASGEKLKLHNDSVLALDGHDVSVENLGDRIYARIRTSDAKTIKNLLKKIASENPEFDFENAKITKDSIDSYLDEPLTISVHYGGPAGGRSMVKSSLALISELHVDKTVCGRALAYLLDPLPEAPQPYCFFFGADLIINRPEDHLFHCVSVIGQPEEGRILGYVEFFNFARILIHIGDGYSGDAFQVTYAIDPVKGKELELSVDFGLIKGSLEVLFQRPSKPPQMYIDSLEYAISIVNSLNDDRVRHMAISKASREALRELGLSSSTEEVPLALKDEWIRLFLKGLVPYIEAKFKKDR</sequence>
<dbReference type="Pfam" id="PF14279">
    <property type="entry name" value="HNH_5"/>
    <property type="match status" value="1"/>
</dbReference>
<keyword evidence="2" id="KW-0255">Endonuclease</keyword>
<comment type="caution">
    <text evidence="2">The sequence shown here is derived from an EMBL/GenBank/DDBJ whole genome shotgun (WGS) entry which is preliminary data.</text>
</comment>
<protein>
    <submittedName>
        <fullName evidence="2">HNH endonuclease</fullName>
    </submittedName>
</protein>
<reference evidence="2 3" key="2">
    <citation type="submission" date="2017-10" db="EMBL/GenBank/DDBJ databases">
        <title>Bacterial endophytes that colonize and modify switchgrass growth.</title>
        <authorList>
            <person name="Debolt S."/>
        </authorList>
    </citation>
    <scope>NUCLEOTIDE SEQUENCE [LARGE SCALE GENOMIC DNA]</scope>
    <source>
        <strain evidence="2 3">A2-S9</strain>
    </source>
</reference>
<keyword evidence="2" id="KW-0378">Hydrolase</keyword>
<dbReference type="InterPro" id="IPR029471">
    <property type="entry name" value="HNH_5"/>
</dbReference>
<name>A0A7Z1K0Y8_9PSED</name>